<keyword evidence="5" id="KW-1185">Reference proteome</keyword>
<reference evidence="5" key="2">
    <citation type="submission" date="2015-01" db="EMBL/GenBank/DDBJ databases">
        <title>Evolutionary Origins and Diversification of the Mycorrhizal Mutualists.</title>
        <authorList>
            <consortium name="DOE Joint Genome Institute"/>
            <consortium name="Mycorrhizal Genomics Consortium"/>
            <person name="Kohler A."/>
            <person name="Kuo A."/>
            <person name="Nagy L.G."/>
            <person name="Floudas D."/>
            <person name="Copeland A."/>
            <person name="Barry K.W."/>
            <person name="Cichocki N."/>
            <person name="Veneault-Fourrey C."/>
            <person name="LaButti K."/>
            <person name="Lindquist E.A."/>
            <person name="Lipzen A."/>
            <person name="Lundell T."/>
            <person name="Morin E."/>
            <person name="Murat C."/>
            <person name="Riley R."/>
            <person name="Ohm R."/>
            <person name="Sun H."/>
            <person name="Tunlid A."/>
            <person name="Henrissat B."/>
            <person name="Grigoriev I.V."/>
            <person name="Hibbett D.S."/>
            <person name="Martin F."/>
        </authorList>
    </citation>
    <scope>NUCLEOTIDE SEQUENCE [LARGE SCALE GENOMIC DNA]</scope>
    <source>
        <strain evidence="5">Zn</strain>
    </source>
</reference>
<keyword evidence="1" id="KW-0677">Repeat</keyword>
<gene>
    <name evidence="4" type="ORF">OIDMADRAFT_180829</name>
</gene>
<dbReference type="InterPro" id="IPR002110">
    <property type="entry name" value="Ankyrin_rpt"/>
</dbReference>
<evidence type="ECO:0000313" key="4">
    <source>
        <dbReference type="EMBL" id="KIN00636.1"/>
    </source>
</evidence>
<accession>A0A0C3GX60</accession>
<evidence type="ECO:0000313" key="5">
    <source>
        <dbReference type="Proteomes" id="UP000054321"/>
    </source>
</evidence>
<dbReference type="SUPFAM" id="SSF48403">
    <property type="entry name" value="Ankyrin repeat"/>
    <property type="match status" value="1"/>
</dbReference>
<dbReference type="Proteomes" id="UP000054321">
    <property type="component" value="Unassembled WGS sequence"/>
</dbReference>
<dbReference type="STRING" id="913774.A0A0C3GX60"/>
<keyword evidence="2 3" id="KW-0040">ANK repeat</keyword>
<proteinExistence type="predicted"/>
<protein>
    <submittedName>
        <fullName evidence="4">Uncharacterized protein</fullName>
    </submittedName>
</protein>
<dbReference type="Gene3D" id="1.25.40.20">
    <property type="entry name" value="Ankyrin repeat-containing domain"/>
    <property type="match status" value="2"/>
</dbReference>
<evidence type="ECO:0000256" key="3">
    <source>
        <dbReference type="PROSITE-ProRule" id="PRU00023"/>
    </source>
</evidence>
<dbReference type="PROSITE" id="PS50297">
    <property type="entry name" value="ANK_REP_REGION"/>
    <property type="match status" value="1"/>
</dbReference>
<dbReference type="PANTHER" id="PTHR24198">
    <property type="entry name" value="ANKYRIN REPEAT AND PROTEIN KINASE DOMAIN-CONTAINING PROTEIN"/>
    <property type="match status" value="1"/>
</dbReference>
<dbReference type="PROSITE" id="PS50088">
    <property type="entry name" value="ANK_REPEAT"/>
    <property type="match status" value="1"/>
</dbReference>
<dbReference type="AlphaFoldDB" id="A0A0C3GX60"/>
<dbReference type="EMBL" id="KN832877">
    <property type="protein sequence ID" value="KIN00636.1"/>
    <property type="molecule type" value="Genomic_DNA"/>
</dbReference>
<dbReference type="Pfam" id="PF12796">
    <property type="entry name" value="Ank_2"/>
    <property type="match status" value="2"/>
</dbReference>
<dbReference type="OrthoDB" id="4772757at2759"/>
<dbReference type="InParanoid" id="A0A0C3GX60"/>
<dbReference type="PANTHER" id="PTHR24198:SF165">
    <property type="entry name" value="ANKYRIN REPEAT-CONTAINING PROTEIN-RELATED"/>
    <property type="match status" value="1"/>
</dbReference>
<name>A0A0C3GX60_OIDMZ</name>
<dbReference type="InterPro" id="IPR036770">
    <property type="entry name" value="Ankyrin_rpt-contain_sf"/>
</dbReference>
<dbReference type="HOGENOM" id="CLU_613908_0_0_1"/>
<feature type="repeat" description="ANK" evidence="3">
    <location>
        <begin position="186"/>
        <end position="215"/>
    </location>
</feature>
<dbReference type="SMART" id="SM00248">
    <property type="entry name" value="ANK"/>
    <property type="match status" value="6"/>
</dbReference>
<reference evidence="4 5" key="1">
    <citation type="submission" date="2014-04" db="EMBL/GenBank/DDBJ databases">
        <authorList>
            <consortium name="DOE Joint Genome Institute"/>
            <person name="Kuo A."/>
            <person name="Martino E."/>
            <person name="Perotto S."/>
            <person name="Kohler A."/>
            <person name="Nagy L.G."/>
            <person name="Floudas D."/>
            <person name="Copeland A."/>
            <person name="Barry K.W."/>
            <person name="Cichocki N."/>
            <person name="Veneault-Fourrey C."/>
            <person name="LaButti K."/>
            <person name="Lindquist E.A."/>
            <person name="Lipzen A."/>
            <person name="Lundell T."/>
            <person name="Morin E."/>
            <person name="Murat C."/>
            <person name="Sun H."/>
            <person name="Tunlid A."/>
            <person name="Henrissat B."/>
            <person name="Grigoriev I.V."/>
            <person name="Hibbett D.S."/>
            <person name="Martin F."/>
            <person name="Nordberg H.P."/>
            <person name="Cantor M.N."/>
            <person name="Hua S.X."/>
        </authorList>
    </citation>
    <scope>NUCLEOTIDE SEQUENCE [LARGE SCALE GENOMIC DNA]</scope>
    <source>
        <strain evidence="4 5">Zn</strain>
    </source>
</reference>
<organism evidence="4 5">
    <name type="scientific">Oidiodendron maius (strain Zn)</name>
    <dbReference type="NCBI Taxonomy" id="913774"/>
    <lineage>
        <taxon>Eukaryota</taxon>
        <taxon>Fungi</taxon>
        <taxon>Dikarya</taxon>
        <taxon>Ascomycota</taxon>
        <taxon>Pezizomycotina</taxon>
        <taxon>Leotiomycetes</taxon>
        <taxon>Leotiomycetes incertae sedis</taxon>
        <taxon>Myxotrichaceae</taxon>
        <taxon>Oidiodendron</taxon>
    </lineage>
</organism>
<evidence type="ECO:0000256" key="2">
    <source>
        <dbReference type="ARBA" id="ARBA00023043"/>
    </source>
</evidence>
<sequence>MHLFDLPAELFKKCLEQMVFTVGLRQAVQLRLICKLFNEEIPHAMCNADVLEVEYRENGKLRLVPRWLLSEHVFRKTSANDYGTKNLPAAIHLAAQFLVGKTAKDPEIAQDDCIRKLSNAAACAMGTREIIHFLQSGSEDDKLYLDRRSTETHIVAAAAYLGDLEYITRLAKRGEVDCSENIYFGNPLRCAVTQGHYELVKLLLDLGADVNHGGAGQGQGSTALQAAAATGRGDIINLILDKKYGGHTSGRDYDYAILQAASAGHLSVVQDLMKRVNMKPSQELRNCILLEGAAHGHEVVVNFALQIGANPNTAESCNCFHIPITDAARHGYDNVVKILLENGAIPKLGGRQDTISMAARREHRKTVQVLLEYGIDLTHPYLSFLGSVPAKRGTLMFELHQLKQARIRIKEDLERQSGSDLL</sequence>
<evidence type="ECO:0000256" key="1">
    <source>
        <dbReference type="ARBA" id="ARBA00022737"/>
    </source>
</evidence>